<dbReference type="EMBL" id="CADCTG010000021">
    <property type="protein sequence ID" value="CAA9212863.1"/>
    <property type="molecule type" value="Genomic_DNA"/>
</dbReference>
<dbReference type="AlphaFoldDB" id="A0A6J4H589"/>
<protein>
    <submittedName>
        <fullName evidence="2">Uncharacterized protein</fullName>
    </submittedName>
</protein>
<proteinExistence type="predicted"/>
<feature type="region of interest" description="Disordered" evidence="1">
    <location>
        <begin position="66"/>
        <end position="85"/>
    </location>
</feature>
<organism evidence="2">
    <name type="scientific">uncultured Acetobacteraceae bacterium</name>
    <dbReference type="NCBI Taxonomy" id="169975"/>
    <lineage>
        <taxon>Bacteria</taxon>
        <taxon>Pseudomonadati</taxon>
        <taxon>Pseudomonadota</taxon>
        <taxon>Alphaproteobacteria</taxon>
        <taxon>Acetobacterales</taxon>
        <taxon>Acetobacteraceae</taxon>
        <taxon>environmental samples</taxon>
    </lineage>
</organism>
<evidence type="ECO:0000256" key="1">
    <source>
        <dbReference type="SAM" id="MobiDB-lite"/>
    </source>
</evidence>
<feature type="compositionally biased region" description="Gly residues" evidence="1">
    <location>
        <begin position="359"/>
        <end position="378"/>
    </location>
</feature>
<feature type="compositionally biased region" description="Basic residues" evidence="1">
    <location>
        <begin position="121"/>
        <end position="146"/>
    </location>
</feature>
<feature type="region of interest" description="Disordered" evidence="1">
    <location>
        <begin position="1"/>
        <end position="58"/>
    </location>
</feature>
<reference evidence="2" key="1">
    <citation type="submission" date="2020-02" db="EMBL/GenBank/DDBJ databases">
        <authorList>
            <person name="Meier V. D."/>
        </authorList>
    </citation>
    <scope>NUCLEOTIDE SEQUENCE</scope>
    <source>
        <strain evidence="2">AVDCRST_MAG08</strain>
    </source>
</reference>
<feature type="non-terminal residue" evidence="2">
    <location>
        <position position="1"/>
    </location>
</feature>
<feature type="non-terminal residue" evidence="2">
    <location>
        <position position="378"/>
    </location>
</feature>
<feature type="region of interest" description="Disordered" evidence="1">
    <location>
        <begin position="92"/>
        <end position="378"/>
    </location>
</feature>
<feature type="compositionally biased region" description="Low complexity" evidence="1">
    <location>
        <begin position="261"/>
        <end position="274"/>
    </location>
</feature>
<feature type="compositionally biased region" description="Basic residues" evidence="1">
    <location>
        <begin position="21"/>
        <end position="30"/>
    </location>
</feature>
<name>A0A6J4H589_9PROT</name>
<accession>A0A6J4H589</accession>
<evidence type="ECO:0000313" key="2">
    <source>
        <dbReference type="EMBL" id="CAA9212863.1"/>
    </source>
</evidence>
<feature type="compositionally biased region" description="Basic residues" evidence="1">
    <location>
        <begin position="206"/>
        <end position="219"/>
    </location>
</feature>
<sequence length="378" mass="39382">DPPLAAGPDRLAHSLAPRGPGQRRAHPGHRARADGARGGVRVPPLRHRGLHAGAGSGHVGVLARRLPPRPAATGGAGGDAWRLGAGRLVPRVPCRTRRAPASPRAPRRRAGPLRLDVACPRGRRRRRAARPRHARPLRRPASRRARAGPGPVLVLHHARGGSPRPGPRRPRAGDPGSRGGGPARTERRPCAHPRPYAAAPLPLDRRGRRAAARRVRLSRQRQPLERRVRARAGRGAGGGAGPALAAGRADRAPRPAPPLGPGAARPGARSRGLLPGRGVRPEPDGRRHRPQDQDGGSAGRGAAGARHARRLRRAAGGASRPRGRGRGHGGGADARVPAERNLPRRIAPRVPPARAPLRRGGGAAGRRAGGAAGGGRPL</sequence>
<gene>
    <name evidence="2" type="ORF">AVDCRST_MAG08-227</name>
</gene>